<dbReference type="Proteomes" id="UP000038045">
    <property type="component" value="Unplaced"/>
</dbReference>
<feature type="compositionally biased region" description="Basic and acidic residues" evidence="2">
    <location>
        <begin position="1227"/>
        <end position="1240"/>
    </location>
</feature>
<name>A0A0N5A024_PARTI</name>
<feature type="compositionally biased region" description="Basic residues" evidence="2">
    <location>
        <begin position="963"/>
        <end position="972"/>
    </location>
</feature>
<feature type="compositionally biased region" description="Basic residues" evidence="2">
    <location>
        <begin position="693"/>
        <end position="705"/>
    </location>
</feature>
<feature type="compositionally biased region" description="Basic residues" evidence="2">
    <location>
        <begin position="1143"/>
        <end position="1166"/>
    </location>
</feature>
<feature type="compositionally biased region" description="Basic and acidic residues" evidence="2">
    <location>
        <begin position="1034"/>
        <end position="1043"/>
    </location>
</feature>
<accession>A0A0N5A024</accession>
<feature type="coiled-coil region" evidence="1">
    <location>
        <begin position="1061"/>
        <end position="1095"/>
    </location>
</feature>
<feature type="region of interest" description="Disordered" evidence="2">
    <location>
        <begin position="689"/>
        <end position="709"/>
    </location>
</feature>
<keyword evidence="3" id="KW-1185">Reference proteome</keyword>
<reference evidence="4" key="1">
    <citation type="submission" date="2017-02" db="UniProtKB">
        <authorList>
            <consortium name="WormBaseParasite"/>
        </authorList>
    </citation>
    <scope>IDENTIFICATION</scope>
</reference>
<dbReference type="WBParaSite" id="PTRK_0001464100.1">
    <property type="protein sequence ID" value="PTRK_0001464100.1"/>
    <property type="gene ID" value="PTRK_0001464100"/>
</dbReference>
<evidence type="ECO:0000256" key="1">
    <source>
        <dbReference type="SAM" id="Coils"/>
    </source>
</evidence>
<feature type="compositionally biased region" description="Basic residues" evidence="2">
    <location>
        <begin position="1241"/>
        <end position="1257"/>
    </location>
</feature>
<feature type="compositionally biased region" description="Basic residues" evidence="2">
    <location>
        <begin position="1336"/>
        <end position="1349"/>
    </location>
</feature>
<feature type="compositionally biased region" description="Basic residues" evidence="2">
    <location>
        <begin position="1174"/>
        <end position="1186"/>
    </location>
</feature>
<evidence type="ECO:0000256" key="2">
    <source>
        <dbReference type="SAM" id="MobiDB-lite"/>
    </source>
</evidence>
<feature type="compositionally biased region" description="Basic and acidic residues" evidence="2">
    <location>
        <begin position="480"/>
        <end position="494"/>
    </location>
</feature>
<feature type="region of interest" description="Disordered" evidence="2">
    <location>
        <begin position="480"/>
        <end position="500"/>
    </location>
</feature>
<feature type="compositionally biased region" description="Low complexity" evidence="2">
    <location>
        <begin position="1048"/>
        <end position="1058"/>
    </location>
</feature>
<protein>
    <submittedName>
        <fullName evidence="4">NAD-specific glutamate dehydrogenase</fullName>
    </submittedName>
</protein>
<feature type="region of interest" description="Disordered" evidence="2">
    <location>
        <begin position="135"/>
        <end position="160"/>
    </location>
</feature>
<feature type="compositionally biased region" description="Basic and acidic residues" evidence="2">
    <location>
        <begin position="135"/>
        <end position="153"/>
    </location>
</feature>
<sequence>MADAHAATTEVGAQMADQAADAVLTRRAAAGLHAEAAGRHVDLVVEDDDFAGLDLVEARRLANGTTALVHIGLRLHQQDLDRAVGAIDLALADDGLKLGPLGTEAPAARDLVHGHEADVVAVLFVFGPRIAQTGDDDHADLMPADPGKEKPRAGEPGGAELLNGEEKLRLRLRPSCRRLAVGDDSGRALGQDDVRHADVLADFAALQVNDQLVGDLVGGDQDLDRVTHDFQHAAGAREGSLVSVLEVNGDLDLDRGVGVNAHQVEVQGAVRNRVELNGLGDDRLGLVAVLQGHQVAQQLAGVEGLAEVLLVHRDRDGGLVAAVQDARHSARATNSARAAGACAFTDVNVQNDLGHRARLNNYRYAALTEARATGGGTQPPRSFQPALTSAHAASRGGIGLGDGHCRRRGRRRRAGVLGCALSQIAHHVAADAEHVLIAGTRRRQALIEHQLGHVGAELVVRFGRQGVRIGLGVLTCGSERRQGRDGQRVDDSGRKGRAALGGRQVQARTAVGGGEQAGAFLGGRELRRGQGLGAFQTADAVGHGLNRPTATRIAAFLDGVGVAFHRIGDGGQGLGVLAHGRSDQAGSSLGAGQGGGIGRIGDDAGDHLLAQGGRGGELAHTSDVFRRLQGQNRAVGDHAARQLCGVGGRAGAQGGLDGFGVGEAGLDGADLAHEGDIDRGRLGHAFVQADRRQGRRRRGRGRRRDKVGDQLCRDGRAAPRLPVLTRVAEVGHDRRDPPRRRPHQGVRHDQQLHQVVVGRIGGRLQDEDVLAADVLFDDGENLVIGESFHLSLGQWHVEVGGDGLGQSPVRIAREQLHYRSSFCRHRCANERSRFWTRSLAADCFASTRHDGFRCIGMVAVAAIEIAVTTAAHRGRTPASLFRVVAPRDPDAGLRLLSEQQLSGRRRGGRSLHRSVPRQSVGGLRLLHARHLQLRADRRCGPRPGLCRGCVGRAARCRASLSQHRLRHRRPRQDRHGQRPTGWQGNGRGPLLSARQPAAGGPEPLQGRDQQRGLPAQLAHARSPISAGRGQCRPGPDRRSDAQRRRPRLQLSGQPLPQLGGVAAAAERLKAAQARLDELEASAAEAAAKAEEIALNLSELDALDPQPDEETELAGERAILGASEKAVADLADARNLLGGDKLSQRGRRGRQSHHHQAGPGRRSRGPRPGRGDRGGRRRRRRRRRLRFRAGPSGQGRGAPVQPARRRSQAEHHGRRLAGSAYSPARAVAPDRGRRRGPDQRPPRRGRGGGPAGRRRHGRVGPAETGPRPLPRDAGPRRGPSWASGRRDGAFRGRHQRGHAVRSAGHRGLGRRTGPLCFGDEGGSGQPRGPAPAGHDLRRGRPRRRRRRPGRHPQPPGRLTRPRPLEGPQGRPRRPHPHLHRRAGPESASGGNRPDAVRRRDYG</sequence>
<proteinExistence type="predicted"/>
<organism evidence="3 4">
    <name type="scientific">Parastrongyloides trichosuri</name>
    <name type="common">Possum-specific nematode worm</name>
    <dbReference type="NCBI Taxonomy" id="131310"/>
    <lineage>
        <taxon>Eukaryota</taxon>
        <taxon>Metazoa</taxon>
        <taxon>Ecdysozoa</taxon>
        <taxon>Nematoda</taxon>
        <taxon>Chromadorea</taxon>
        <taxon>Rhabditida</taxon>
        <taxon>Tylenchina</taxon>
        <taxon>Panagrolaimomorpha</taxon>
        <taxon>Strongyloidoidea</taxon>
        <taxon>Strongyloididae</taxon>
        <taxon>Parastrongyloides</taxon>
    </lineage>
</organism>
<evidence type="ECO:0000313" key="4">
    <source>
        <dbReference type="WBParaSite" id="PTRK_0001464100.1"/>
    </source>
</evidence>
<feature type="region of interest" description="Disordered" evidence="2">
    <location>
        <begin position="1138"/>
        <end position="1401"/>
    </location>
</feature>
<keyword evidence="1" id="KW-0175">Coiled coil</keyword>
<evidence type="ECO:0000313" key="3">
    <source>
        <dbReference type="Proteomes" id="UP000038045"/>
    </source>
</evidence>
<feature type="region of interest" description="Disordered" evidence="2">
    <location>
        <begin position="960"/>
        <end position="1058"/>
    </location>
</feature>
<feature type="compositionally biased region" description="Basic residues" evidence="2">
    <location>
        <begin position="1290"/>
        <end position="1308"/>
    </location>
</feature>
<feature type="compositionally biased region" description="Basic residues" evidence="2">
    <location>
        <begin position="1369"/>
        <end position="1380"/>
    </location>
</feature>